<sequence>MTSTELATAAGTPEVFAGVDWGGAFHQLCLVDSTGATLLQKRFPHTVEGLAGLCAALAAVAGVVRVAIERAEGLLVERLLELAVEVYCISPKVSARSRERYRMAAKKSDAFDAFVLADSLRHEHTHWRPIRPASQTLMRLRAVIRDRERLVWRQRDLENQLRAVMESYNPAVLHLFSSLDRDISLQFIRRYPQPAQAARVGVKRMDAFITAHGYSGRTSAETLVERLRPHLLAAGEGTSAGRAFTAVRMAEELSLLNGHLREYDTEIRALLAAHPDTRIFTAFPGVGPVTAATLLAGMGEDRDRYPSAASLLAETGLAPVTRASGRTRQVRFRYAANKRMRHAIDWWAFVAVREDPHFTGEHYRRARAAGQGHHRALRGVAARWVRILWRCWHDRTEYDPALHPLRRQALEAADHAQDTGPIPQRTAEEDLALPAAS</sequence>
<dbReference type="PANTHER" id="PTHR33055">
    <property type="entry name" value="TRANSPOSASE FOR INSERTION SEQUENCE ELEMENT IS1111A"/>
    <property type="match status" value="1"/>
</dbReference>
<gene>
    <name evidence="4" type="ORF">SCMU_39090</name>
</gene>
<dbReference type="Pfam" id="PF02371">
    <property type="entry name" value="Transposase_20"/>
    <property type="match status" value="1"/>
</dbReference>
<dbReference type="InterPro" id="IPR003346">
    <property type="entry name" value="Transposase_20"/>
</dbReference>
<keyword evidence="5" id="KW-1185">Reference proteome</keyword>
<accession>A0ABM7Q123</accession>
<feature type="domain" description="Transposase IS110-like N-terminal" evidence="2">
    <location>
        <begin position="17"/>
        <end position="170"/>
    </location>
</feature>
<evidence type="ECO:0000259" key="2">
    <source>
        <dbReference type="Pfam" id="PF01548"/>
    </source>
</evidence>
<dbReference type="InterPro" id="IPR002525">
    <property type="entry name" value="Transp_IS110-like_N"/>
</dbReference>
<dbReference type="RefSeq" id="WP_229230705.1">
    <property type="nucleotide sequence ID" value="NZ_AP024525.1"/>
</dbReference>
<proteinExistence type="predicted"/>
<organism evidence="4 5">
    <name type="scientific">Sinomonas cyclohexanicum</name>
    <name type="common">Corynebacterium cyclohexanicum</name>
    <dbReference type="NCBI Taxonomy" id="322009"/>
    <lineage>
        <taxon>Bacteria</taxon>
        <taxon>Bacillati</taxon>
        <taxon>Actinomycetota</taxon>
        <taxon>Actinomycetes</taxon>
        <taxon>Micrococcales</taxon>
        <taxon>Micrococcaceae</taxon>
        <taxon>Sinomonas</taxon>
    </lineage>
</organism>
<dbReference type="InterPro" id="IPR047650">
    <property type="entry name" value="Transpos_IS110"/>
</dbReference>
<evidence type="ECO:0000313" key="5">
    <source>
        <dbReference type="Proteomes" id="UP001319861"/>
    </source>
</evidence>
<dbReference type="PANTHER" id="PTHR33055:SF3">
    <property type="entry name" value="PUTATIVE TRANSPOSASE FOR IS117-RELATED"/>
    <property type="match status" value="1"/>
</dbReference>
<feature type="region of interest" description="Disordered" evidence="1">
    <location>
        <begin position="413"/>
        <end position="437"/>
    </location>
</feature>
<dbReference type="NCBIfam" id="NF033542">
    <property type="entry name" value="transpos_IS110"/>
    <property type="match status" value="1"/>
</dbReference>
<evidence type="ECO:0000313" key="4">
    <source>
        <dbReference type="EMBL" id="BCT78067.1"/>
    </source>
</evidence>
<name>A0ABM7Q123_SINCY</name>
<evidence type="ECO:0000259" key="3">
    <source>
        <dbReference type="Pfam" id="PF02371"/>
    </source>
</evidence>
<protein>
    <submittedName>
        <fullName evidence="4">IS110 family transposase</fullName>
    </submittedName>
</protein>
<feature type="domain" description="Transposase IS116/IS110/IS902 C-terminal" evidence="3">
    <location>
        <begin position="279"/>
        <end position="358"/>
    </location>
</feature>
<dbReference type="EMBL" id="AP024525">
    <property type="protein sequence ID" value="BCT78067.1"/>
    <property type="molecule type" value="Genomic_DNA"/>
</dbReference>
<dbReference type="Pfam" id="PF01548">
    <property type="entry name" value="DEDD_Tnp_IS110"/>
    <property type="match status" value="1"/>
</dbReference>
<dbReference type="Proteomes" id="UP001319861">
    <property type="component" value="Chromosome"/>
</dbReference>
<evidence type="ECO:0000256" key="1">
    <source>
        <dbReference type="SAM" id="MobiDB-lite"/>
    </source>
</evidence>
<reference evidence="4 5" key="1">
    <citation type="journal article" date="2021" name="J. Biosci. Bioeng.">
        <title>Identification and characterization of a chc gene cluster responsible for the aromatization pathway of cyclohexanecarboxylate degradation in Sinomonas cyclohexanicum ATCC 51369.</title>
        <authorList>
            <person name="Yamamoto T."/>
            <person name="Hasegawa Y."/>
            <person name="Lau P.C.K."/>
            <person name="Iwaki H."/>
        </authorList>
    </citation>
    <scope>NUCLEOTIDE SEQUENCE [LARGE SCALE GENOMIC DNA]</scope>
    <source>
        <strain evidence="4 5">ATCC 51369</strain>
    </source>
</reference>